<gene>
    <name evidence="7" type="primary">dnaJ</name>
    <name evidence="11" type="ORF">GPA26_04245</name>
</gene>
<evidence type="ECO:0000256" key="5">
    <source>
        <dbReference type="ARBA" id="ARBA00022833"/>
    </source>
</evidence>
<evidence type="ECO:0000256" key="8">
    <source>
        <dbReference type="PROSITE-ProRule" id="PRU00546"/>
    </source>
</evidence>
<dbReference type="SUPFAM" id="SSF49493">
    <property type="entry name" value="HSP40/DnaJ peptide-binding domain"/>
    <property type="match status" value="2"/>
</dbReference>
<feature type="binding site" evidence="7">
    <location>
        <position position="175"/>
    </location>
    <ligand>
        <name>Zn(2+)</name>
        <dbReference type="ChEBI" id="CHEBI:29105"/>
        <label>2</label>
    </ligand>
</feature>
<protein>
    <recommendedName>
        <fullName evidence="7">Chaperone protein DnaJ</fullName>
    </recommendedName>
</protein>
<dbReference type="PROSITE" id="PS51188">
    <property type="entry name" value="ZF_CR"/>
    <property type="match status" value="1"/>
</dbReference>
<evidence type="ECO:0000256" key="3">
    <source>
        <dbReference type="ARBA" id="ARBA00022737"/>
    </source>
</evidence>
<dbReference type="Gene3D" id="1.10.287.110">
    <property type="entry name" value="DnaJ domain"/>
    <property type="match status" value="1"/>
</dbReference>
<feature type="zinc finger region" description="CR-type" evidence="8">
    <location>
        <begin position="142"/>
        <end position="224"/>
    </location>
</feature>
<dbReference type="InterPro" id="IPR036869">
    <property type="entry name" value="J_dom_sf"/>
</dbReference>
<dbReference type="Pfam" id="PF00226">
    <property type="entry name" value="DnaJ"/>
    <property type="match status" value="1"/>
</dbReference>
<dbReference type="SUPFAM" id="SSF57938">
    <property type="entry name" value="DnaJ/Hsp40 cysteine-rich domain"/>
    <property type="match status" value="1"/>
</dbReference>
<dbReference type="Gene3D" id="2.60.260.20">
    <property type="entry name" value="Urease metallochaperone UreE, N-terminal domain"/>
    <property type="match status" value="2"/>
</dbReference>
<dbReference type="InterPro" id="IPR012724">
    <property type="entry name" value="DnaJ"/>
</dbReference>
<comment type="cofactor">
    <cofactor evidence="7">
        <name>Zn(2+)</name>
        <dbReference type="ChEBI" id="CHEBI:29105"/>
    </cofactor>
    <text evidence="7">Binds 2 Zn(2+) ions per monomer.</text>
</comment>
<proteinExistence type="inferred from homology"/>
<dbReference type="CDD" id="cd06257">
    <property type="entry name" value="DnaJ"/>
    <property type="match status" value="1"/>
</dbReference>
<accession>A0ABX1MM24</accession>
<evidence type="ECO:0000313" key="11">
    <source>
        <dbReference type="EMBL" id="NMF87688.1"/>
    </source>
</evidence>
<comment type="caution">
    <text evidence="11">The sequence shown here is derived from an EMBL/GenBank/DDBJ whole genome shotgun (WGS) entry which is preliminary data.</text>
</comment>
<evidence type="ECO:0000259" key="9">
    <source>
        <dbReference type="PROSITE" id="PS50076"/>
    </source>
</evidence>
<keyword evidence="1 7" id="KW-0235">DNA replication</keyword>
<dbReference type="Gene3D" id="2.10.230.10">
    <property type="entry name" value="Heat shock protein DnaJ, cysteine-rich domain"/>
    <property type="match status" value="1"/>
</dbReference>
<evidence type="ECO:0000256" key="4">
    <source>
        <dbReference type="ARBA" id="ARBA00022771"/>
    </source>
</evidence>
<feature type="domain" description="CR-type" evidence="10">
    <location>
        <begin position="142"/>
        <end position="224"/>
    </location>
</feature>
<keyword evidence="2 7" id="KW-0479">Metal-binding</keyword>
<dbReference type="Pfam" id="PF01556">
    <property type="entry name" value="DnaJ_C"/>
    <property type="match status" value="1"/>
</dbReference>
<feature type="binding site" evidence="7">
    <location>
        <position position="172"/>
    </location>
    <ligand>
        <name>Zn(2+)</name>
        <dbReference type="ChEBI" id="CHEBI:29105"/>
        <label>2</label>
    </ligand>
</feature>
<dbReference type="SMART" id="SM00271">
    <property type="entry name" value="DnaJ"/>
    <property type="match status" value="1"/>
</dbReference>
<evidence type="ECO:0000256" key="1">
    <source>
        <dbReference type="ARBA" id="ARBA00022705"/>
    </source>
</evidence>
<keyword evidence="4 7" id="KW-0863">Zinc-finger</keyword>
<dbReference type="Proteomes" id="UP000652074">
    <property type="component" value="Unassembled WGS sequence"/>
</dbReference>
<evidence type="ECO:0000313" key="12">
    <source>
        <dbReference type="Proteomes" id="UP000652074"/>
    </source>
</evidence>
<dbReference type="PROSITE" id="PS50076">
    <property type="entry name" value="DNAJ_2"/>
    <property type="match status" value="1"/>
</dbReference>
<dbReference type="PROSITE" id="PS00636">
    <property type="entry name" value="DNAJ_1"/>
    <property type="match status" value="1"/>
</dbReference>
<dbReference type="PRINTS" id="PR00625">
    <property type="entry name" value="JDOMAIN"/>
</dbReference>
<dbReference type="CDD" id="cd10747">
    <property type="entry name" value="DnaJ_C"/>
    <property type="match status" value="1"/>
</dbReference>
<dbReference type="CDD" id="cd10719">
    <property type="entry name" value="DnaJ_zf"/>
    <property type="match status" value="1"/>
</dbReference>
<keyword evidence="5 7" id="KW-0862">Zinc</keyword>
<comment type="function">
    <text evidence="7">Participates actively in the response to hyperosmotic and heat shock by preventing the aggregation of stress-denatured proteins and by disaggregating proteins, also in an autonomous, DnaK-independent fashion. Unfolded proteins bind initially to DnaJ; upon interaction with the DnaJ-bound protein, DnaK hydrolyzes its bound ATP, resulting in the formation of a stable complex. GrpE releases ADP from DnaK; ATP binding to DnaK triggers the release of the substrate protein, thus completing the reaction cycle. Several rounds of ATP-dependent interactions between DnaJ, DnaK and GrpE are required for fully efficient folding. Also involved, together with DnaK and GrpE, in the DNA replication of plasmids through activation of initiation proteins.</text>
</comment>
<dbReference type="InterPro" id="IPR001305">
    <property type="entry name" value="HSP_DnaJ_Cys-rich_dom"/>
</dbReference>
<evidence type="ECO:0000256" key="6">
    <source>
        <dbReference type="ARBA" id="ARBA00023016"/>
    </source>
</evidence>
<evidence type="ECO:0000256" key="7">
    <source>
        <dbReference type="HAMAP-Rule" id="MF_01152"/>
    </source>
</evidence>
<comment type="similarity">
    <text evidence="7">Belongs to the DnaJ family.</text>
</comment>
<keyword evidence="3 7" id="KW-0677">Repeat</keyword>
<dbReference type="SUPFAM" id="SSF46565">
    <property type="entry name" value="Chaperone J-domain"/>
    <property type="match status" value="1"/>
</dbReference>
<evidence type="ECO:0000256" key="2">
    <source>
        <dbReference type="ARBA" id="ARBA00022723"/>
    </source>
</evidence>
<dbReference type="InterPro" id="IPR018253">
    <property type="entry name" value="DnaJ_domain_CS"/>
</dbReference>
<dbReference type="RefSeq" id="WP_169205133.1">
    <property type="nucleotide sequence ID" value="NZ_CP059560.1"/>
</dbReference>
<keyword evidence="12" id="KW-1185">Reference proteome</keyword>
<dbReference type="PANTHER" id="PTHR43096">
    <property type="entry name" value="DNAJ HOMOLOG 1, MITOCHONDRIAL-RELATED"/>
    <property type="match status" value="1"/>
</dbReference>
<evidence type="ECO:0000259" key="10">
    <source>
        <dbReference type="PROSITE" id="PS51188"/>
    </source>
</evidence>
<keyword evidence="6 7" id="KW-0346">Stress response</keyword>
<comment type="subcellular location">
    <subcellularLocation>
        <location evidence="7">Cytoplasm</location>
    </subcellularLocation>
</comment>
<dbReference type="PANTHER" id="PTHR43096:SF10">
    <property type="entry name" value="CHAPERONE PROTEIN DNAJ A6, CHLOROPLASTIC"/>
    <property type="match status" value="1"/>
</dbReference>
<dbReference type="InterPro" id="IPR002939">
    <property type="entry name" value="DnaJ_C"/>
</dbReference>
<feature type="binding site" evidence="7">
    <location>
        <position position="198"/>
    </location>
    <ligand>
        <name>Zn(2+)</name>
        <dbReference type="ChEBI" id="CHEBI:29105"/>
        <label>2</label>
    </ligand>
</feature>
<comment type="caution">
    <text evidence="7">Lacks conserved residue(s) required for the propagation of feature annotation.</text>
</comment>
<sequence length="365" mass="40070">MADTKRDYYEVLGVPREADAKAIKDAFRALALKYHPDRNKEPGAEERFKEIAEAYAVLSDPKKRADYDAGGFEGLKGVRPEDLFGGIDFENLFGGLGFDFGGGIFDRFFGGRRPGARGPRGPLRGENMEVLLRVPLERVLTGGEEIVHVDHPVQCPVCKGARAKPGTAPRVCETCQGSGRQVRTSREGGMMFEQVTACPECGGHGSFIDHPCEECHGRGVVPRSEKLTVKIPVGVEEGMALRIPGHGYASSEPNGPPGDLFVIVRTLPDPRFERDGADLWRVQDVVVTDAVLGTQIEVPTLDGPASVKVPAGTQPDTVLRLRHKGLPDFGNRGRGDLMLRLRVVVPERLSNEERRLYEQLRALRR</sequence>
<name>A0ABX1MM24_9RHOO</name>
<dbReference type="Pfam" id="PF00684">
    <property type="entry name" value="DnaJ_CXXCXGXG"/>
    <property type="match status" value="1"/>
</dbReference>
<comment type="subunit">
    <text evidence="7">Homodimer.</text>
</comment>
<keyword evidence="7" id="KW-0143">Chaperone</keyword>
<reference evidence="11 12" key="1">
    <citation type="submission" date="2019-12" db="EMBL/GenBank/DDBJ databases">
        <title>Comparative genomics gives insights into the taxonomy of the Azoarcus-Aromatoleum group and reveals separate origins of nif in the plant-associated Azoarcus and non-plant-associated Aromatoleum sub-groups.</title>
        <authorList>
            <person name="Lafos M."/>
            <person name="Maluk M."/>
            <person name="Batista M."/>
            <person name="Junghare M."/>
            <person name="Carmona M."/>
            <person name="Faoro H."/>
            <person name="Cruz L.M."/>
            <person name="Battistoni F."/>
            <person name="De Souza E."/>
            <person name="Pedrosa F."/>
            <person name="Chen W.-M."/>
            <person name="Poole P.S."/>
            <person name="Dixon R.A."/>
            <person name="James E.K."/>
        </authorList>
    </citation>
    <scope>NUCLEOTIDE SEQUENCE [LARGE SCALE GENOMIC DNA]</scope>
    <source>
        <strain evidence="11 12">ToN1</strain>
    </source>
</reference>
<keyword evidence="7" id="KW-0963">Cytoplasm</keyword>
<feature type="binding site" evidence="7">
    <location>
        <position position="215"/>
    </location>
    <ligand>
        <name>Zn(2+)</name>
        <dbReference type="ChEBI" id="CHEBI:29105"/>
        <label>1</label>
    </ligand>
</feature>
<comment type="domain">
    <text evidence="7">The J domain is necessary and sufficient to stimulate DnaK ATPase activity. Zinc center 1 plays an important role in the autonomous, DnaK-independent chaperone activity of DnaJ. Zinc center 2 is essential for interaction with DnaK and for DnaJ activity.</text>
</comment>
<dbReference type="InterPro" id="IPR008971">
    <property type="entry name" value="HSP40/DnaJ_pept-bd"/>
</dbReference>
<dbReference type="EMBL" id="WTVR01000006">
    <property type="protein sequence ID" value="NMF87688.1"/>
    <property type="molecule type" value="Genomic_DNA"/>
</dbReference>
<feature type="binding site" evidence="7">
    <location>
        <position position="155"/>
    </location>
    <ligand>
        <name>Zn(2+)</name>
        <dbReference type="ChEBI" id="CHEBI:29105"/>
        <label>1</label>
    </ligand>
</feature>
<dbReference type="InterPro" id="IPR036410">
    <property type="entry name" value="HSP_DnaJ_Cys-rich_dom_sf"/>
</dbReference>
<organism evidence="11 12">
    <name type="scientific">Aromatoleum petrolei</name>
    <dbReference type="NCBI Taxonomy" id="76116"/>
    <lineage>
        <taxon>Bacteria</taxon>
        <taxon>Pseudomonadati</taxon>
        <taxon>Pseudomonadota</taxon>
        <taxon>Betaproteobacteria</taxon>
        <taxon>Rhodocyclales</taxon>
        <taxon>Rhodocyclaceae</taxon>
        <taxon>Aromatoleum</taxon>
    </lineage>
</organism>
<feature type="binding site" evidence="7">
    <location>
        <position position="158"/>
    </location>
    <ligand>
        <name>Zn(2+)</name>
        <dbReference type="ChEBI" id="CHEBI:29105"/>
        <label>1</label>
    </ligand>
</feature>
<feature type="binding site" evidence="7">
    <location>
        <position position="212"/>
    </location>
    <ligand>
        <name>Zn(2+)</name>
        <dbReference type="ChEBI" id="CHEBI:29105"/>
        <label>1</label>
    </ligand>
</feature>
<dbReference type="InterPro" id="IPR001623">
    <property type="entry name" value="DnaJ_domain"/>
</dbReference>
<feature type="domain" description="J" evidence="9">
    <location>
        <begin position="7"/>
        <end position="71"/>
    </location>
</feature>
<feature type="binding site" evidence="7">
    <location>
        <position position="201"/>
    </location>
    <ligand>
        <name>Zn(2+)</name>
        <dbReference type="ChEBI" id="CHEBI:29105"/>
        <label>2</label>
    </ligand>
</feature>
<dbReference type="HAMAP" id="MF_01152">
    <property type="entry name" value="DnaJ"/>
    <property type="match status" value="1"/>
</dbReference>